<dbReference type="EMBL" id="JBIAZU010000002">
    <property type="protein sequence ID" value="MFF5290517.1"/>
    <property type="molecule type" value="Genomic_DNA"/>
</dbReference>
<dbReference type="Pfam" id="PF00106">
    <property type="entry name" value="adh_short"/>
    <property type="match status" value="1"/>
</dbReference>
<comment type="caution">
    <text evidence="3">The sequence shown here is derived from an EMBL/GenBank/DDBJ whole genome shotgun (WGS) entry which is preliminary data.</text>
</comment>
<dbReference type="InterPro" id="IPR002347">
    <property type="entry name" value="SDR_fam"/>
</dbReference>
<dbReference type="PANTHER" id="PTHR24320:SF148">
    <property type="entry name" value="NAD(P)-BINDING ROSSMANN-FOLD SUPERFAMILY PROTEIN"/>
    <property type="match status" value="1"/>
</dbReference>
<dbReference type="Gene3D" id="3.40.50.720">
    <property type="entry name" value="NAD(P)-binding Rossmann-like Domain"/>
    <property type="match status" value="1"/>
</dbReference>
<dbReference type="PROSITE" id="PS00061">
    <property type="entry name" value="ADH_SHORT"/>
    <property type="match status" value="1"/>
</dbReference>
<proteinExistence type="inferred from homology"/>
<sequence>MPTILFTGASRGLGAVAARRMLDDDPGLRLIVLTRDGRTDLPRTTAIKADLASMEAVRRAAGQITEPLDGFVGNAGVQMPTTRTATPDGYETTFAVNVLANYLLLRLLPFKSRGRIVITGSDSHFGTFRHTFGLVPAPTWTDPERLARPGTVRRGRGAYSTSKLGVLYLVHELARRLPEGLDAYTFNPGFTPGTGLVRYDRAGDVLWRRFLPLMPGVNTVERAGHQLAKAATGPRPGPSGAYIDRWEVVPSSDESYDEAREKELYEAAAKLTAS</sequence>
<dbReference type="PRINTS" id="PR00081">
    <property type="entry name" value="GDHRDH"/>
</dbReference>
<dbReference type="InterPro" id="IPR036291">
    <property type="entry name" value="NAD(P)-bd_dom_sf"/>
</dbReference>
<evidence type="ECO:0000313" key="3">
    <source>
        <dbReference type="EMBL" id="MFF5290517.1"/>
    </source>
</evidence>
<name>A0ABW6WB35_9ACTN</name>
<comment type="similarity">
    <text evidence="1">Belongs to the short-chain dehydrogenases/reductases (SDR) family.</text>
</comment>
<evidence type="ECO:0000256" key="1">
    <source>
        <dbReference type="ARBA" id="ARBA00006484"/>
    </source>
</evidence>
<dbReference type="SUPFAM" id="SSF51735">
    <property type="entry name" value="NAD(P)-binding Rossmann-fold domains"/>
    <property type="match status" value="1"/>
</dbReference>
<keyword evidence="4" id="KW-1185">Reference proteome</keyword>
<dbReference type="PANTHER" id="PTHR24320">
    <property type="entry name" value="RETINOL DEHYDROGENASE"/>
    <property type="match status" value="1"/>
</dbReference>
<dbReference type="InterPro" id="IPR020904">
    <property type="entry name" value="Sc_DH/Rdtase_CS"/>
</dbReference>
<reference evidence="3 4" key="1">
    <citation type="submission" date="2024-10" db="EMBL/GenBank/DDBJ databases">
        <title>The Natural Products Discovery Center: Release of the First 8490 Sequenced Strains for Exploring Actinobacteria Biosynthetic Diversity.</title>
        <authorList>
            <person name="Kalkreuter E."/>
            <person name="Kautsar S.A."/>
            <person name="Yang D."/>
            <person name="Bader C.D."/>
            <person name="Teijaro C.N."/>
            <person name="Fluegel L."/>
            <person name="Davis C.M."/>
            <person name="Simpson J.R."/>
            <person name="Lauterbach L."/>
            <person name="Steele A.D."/>
            <person name="Gui C."/>
            <person name="Meng S."/>
            <person name="Li G."/>
            <person name="Viehrig K."/>
            <person name="Ye F."/>
            <person name="Su P."/>
            <person name="Kiefer A.F."/>
            <person name="Nichols A."/>
            <person name="Cepeda A.J."/>
            <person name="Yan W."/>
            <person name="Fan B."/>
            <person name="Jiang Y."/>
            <person name="Adhikari A."/>
            <person name="Zheng C.-J."/>
            <person name="Schuster L."/>
            <person name="Cowan T.M."/>
            <person name="Smanski M.J."/>
            <person name="Chevrette M.G."/>
            <person name="De Carvalho L.P.S."/>
            <person name="Shen B."/>
        </authorList>
    </citation>
    <scope>NUCLEOTIDE SEQUENCE [LARGE SCALE GENOMIC DNA]</scope>
    <source>
        <strain evidence="3 4">NPDC000087</strain>
    </source>
</reference>
<evidence type="ECO:0000256" key="2">
    <source>
        <dbReference type="ARBA" id="ARBA00023002"/>
    </source>
</evidence>
<dbReference type="RefSeq" id="WP_020510491.1">
    <property type="nucleotide sequence ID" value="NZ_JBIAZU010000002.1"/>
</dbReference>
<gene>
    <name evidence="3" type="ORF">ACFY35_13820</name>
</gene>
<dbReference type="Proteomes" id="UP001602245">
    <property type="component" value="Unassembled WGS sequence"/>
</dbReference>
<organism evidence="3 4">
    <name type="scientific">Paractinoplanes globisporus</name>
    <dbReference type="NCBI Taxonomy" id="113565"/>
    <lineage>
        <taxon>Bacteria</taxon>
        <taxon>Bacillati</taxon>
        <taxon>Actinomycetota</taxon>
        <taxon>Actinomycetes</taxon>
        <taxon>Micromonosporales</taxon>
        <taxon>Micromonosporaceae</taxon>
        <taxon>Paractinoplanes</taxon>
    </lineage>
</organism>
<evidence type="ECO:0000313" key="4">
    <source>
        <dbReference type="Proteomes" id="UP001602245"/>
    </source>
</evidence>
<protein>
    <submittedName>
        <fullName evidence="3">SDR family NAD(P)-dependent oxidoreductase</fullName>
    </submittedName>
</protein>
<accession>A0ABW6WB35</accession>
<keyword evidence="2" id="KW-0560">Oxidoreductase</keyword>